<dbReference type="GO" id="GO:0120547">
    <property type="term" value="F:heme A synthase activity"/>
    <property type="evidence" value="ECO:0007669"/>
    <property type="project" value="UniProtKB-EC"/>
</dbReference>
<reference evidence="13 15" key="1">
    <citation type="submission" date="2020-01" db="EMBL/GenBank/DDBJ databases">
        <authorList>
            <consortium name="DOE Joint Genome Institute"/>
            <person name="Haridas S."/>
            <person name="Albert R."/>
            <person name="Binder M."/>
            <person name="Bloem J."/>
            <person name="Labutti K."/>
            <person name="Salamov A."/>
            <person name="Andreopoulos B."/>
            <person name="Baker S.E."/>
            <person name="Barry K."/>
            <person name="Bills G."/>
            <person name="Bluhm B.H."/>
            <person name="Cannon C."/>
            <person name="Castanera R."/>
            <person name="Culley D.E."/>
            <person name="Daum C."/>
            <person name="Ezra D."/>
            <person name="Gonzalez J.B."/>
            <person name="Henrissat B."/>
            <person name="Kuo A."/>
            <person name="Liang C."/>
            <person name="Lipzen A."/>
            <person name="Lutzoni F."/>
            <person name="Magnuson J."/>
            <person name="Mondo S."/>
            <person name="Nolan M."/>
            <person name="Ohm R."/>
            <person name="Pangilinan J."/>
            <person name="Park H.-J."/>
            <person name="Ramirez L."/>
            <person name="Alfaro M."/>
            <person name="Sun H."/>
            <person name="Tritt A."/>
            <person name="Yoshinaga Y."/>
            <person name="Zwiers L.-H."/>
            <person name="Turgeon B.G."/>
            <person name="Goodwin S.B."/>
            <person name="Spatafora J.W."/>
            <person name="Crous P.W."/>
            <person name="Grigoriev I.V."/>
        </authorList>
    </citation>
    <scope>NUCLEOTIDE SEQUENCE</scope>
    <source>
        <strain evidence="13 15">CBS 781.70</strain>
    </source>
</reference>
<proteinExistence type="inferred from homology"/>
<evidence type="ECO:0000256" key="8">
    <source>
        <dbReference type="ARBA" id="ARBA00023133"/>
    </source>
</evidence>
<dbReference type="AlphaFoldDB" id="A0A6G1FU51"/>
<gene>
    <name evidence="13 15" type="ORF">P152DRAFT_442243</name>
</gene>
<dbReference type="InterPro" id="IPR023754">
    <property type="entry name" value="HemeA_Synthase_type2"/>
</dbReference>
<evidence type="ECO:0000256" key="3">
    <source>
        <dbReference type="ARBA" id="ARBA00022692"/>
    </source>
</evidence>
<dbReference type="GO" id="GO:0016653">
    <property type="term" value="F:oxidoreductase activity, acting on NAD(P)H, heme protein as acceptor"/>
    <property type="evidence" value="ECO:0007669"/>
    <property type="project" value="TreeGrafter"/>
</dbReference>
<evidence type="ECO:0000313" key="14">
    <source>
        <dbReference type="Proteomes" id="UP000504638"/>
    </source>
</evidence>
<dbReference type="PANTHER" id="PTHR23289:SF2">
    <property type="entry name" value="CYTOCHROME C OXIDASE ASSEMBLY PROTEIN COX15 HOMOLOG"/>
    <property type="match status" value="1"/>
</dbReference>
<dbReference type="GO" id="GO:0046872">
    <property type="term" value="F:metal ion binding"/>
    <property type="evidence" value="ECO:0007669"/>
    <property type="project" value="UniProtKB-KW"/>
</dbReference>
<feature type="transmembrane region" description="Helical" evidence="12">
    <location>
        <begin position="415"/>
        <end position="435"/>
    </location>
</feature>
<feature type="transmembrane region" description="Helical" evidence="12">
    <location>
        <begin position="301"/>
        <end position="329"/>
    </location>
</feature>
<organism evidence="13">
    <name type="scientific">Eremomyces bilateralis CBS 781.70</name>
    <dbReference type="NCBI Taxonomy" id="1392243"/>
    <lineage>
        <taxon>Eukaryota</taxon>
        <taxon>Fungi</taxon>
        <taxon>Dikarya</taxon>
        <taxon>Ascomycota</taxon>
        <taxon>Pezizomycotina</taxon>
        <taxon>Dothideomycetes</taxon>
        <taxon>Dothideomycetes incertae sedis</taxon>
        <taxon>Eremomycetales</taxon>
        <taxon>Eremomycetaceae</taxon>
        <taxon>Eremomyces</taxon>
    </lineage>
</organism>
<keyword evidence="5 12" id="KW-1133">Transmembrane helix</keyword>
<comment type="subcellular location">
    <subcellularLocation>
        <location evidence="2">Membrane</location>
        <topology evidence="2">Multi-pass membrane protein</topology>
    </subcellularLocation>
</comment>
<dbReference type="PANTHER" id="PTHR23289">
    <property type="entry name" value="CYTOCHROME C OXIDASE ASSEMBLY PROTEIN COX15"/>
    <property type="match status" value="1"/>
</dbReference>
<accession>A0A6G1FU51</accession>
<dbReference type="OrthoDB" id="1726137at2759"/>
<dbReference type="Proteomes" id="UP000504638">
    <property type="component" value="Unplaced"/>
</dbReference>
<keyword evidence="8" id="KW-0350">Heme biosynthesis</keyword>
<dbReference type="RefSeq" id="XP_033530935.1">
    <property type="nucleotide sequence ID" value="XM_033677737.1"/>
</dbReference>
<feature type="transmembrane region" description="Helical" evidence="12">
    <location>
        <begin position="180"/>
        <end position="198"/>
    </location>
</feature>
<feature type="transmembrane region" description="Helical" evidence="12">
    <location>
        <begin position="210"/>
        <end position="228"/>
    </location>
</feature>
<evidence type="ECO:0000256" key="1">
    <source>
        <dbReference type="ARBA" id="ARBA00001970"/>
    </source>
</evidence>
<evidence type="ECO:0000256" key="5">
    <source>
        <dbReference type="ARBA" id="ARBA00022989"/>
    </source>
</evidence>
<evidence type="ECO:0000256" key="9">
    <source>
        <dbReference type="ARBA" id="ARBA00023136"/>
    </source>
</evidence>
<dbReference type="HAMAP" id="MF_01665">
    <property type="entry name" value="HemeA_synth_type2"/>
    <property type="match status" value="1"/>
</dbReference>
<sequence>MASLVRPLAGFRSSALRIIKPSFTCTSCLRKEARHASPLNYAVRRLNINHSYPRRTSVAASISEAASISKSVSPEGSKSSSESSRKYPEISDKKVAYWLIGSAASVFGIVVFGGLTRLTESGLSITEWRPVTGSLPPTSQEAWTSEYDKYRSSPEFQRLNPNMSLEEFKKIYWMEWGHRLWGRVIGVSFLLPTMYFIARRRISPRTALRLTAISGLIGLQGFVGWWMVKSGLKDDLFAPGSYPRVSQYRLTVHLGLAFVVYALMLTSGLRILRAHRLLKSPADSQKLLATLRSPVVRHFRIATAAVAALVFTTAMSGALVAGLDAGLIYNEFPYMGLGLTPPSPELWDPHYSQQEDQSDLVWRNMTANPSLVQLDHRILAMTTTAAVFGLWVYGKRRGGRLRAMLPRDVHRGLNGLTHLVMAQVTLGITTLLYLVPTWLAAGHQAGSLALLTGALVLRNRLGVSSKVVNLVKMKVKQGGKGVGGRPVMPLRKS</sequence>
<evidence type="ECO:0000256" key="2">
    <source>
        <dbReference type="ARBA" id="ARBA00004141"/>
    </source>
</evidence>
<evidence type="ECO:0000256" key="12">
    <source>
        <dbReference type="SAM" id="Phobius"/>
    </source>
</evidence>
<dbReference type="EMBL" id="ML975174">
    <property type="protein sequence ID" value="KAF1809304.1"/>
    <property type="molecule type" value="Genomic_DNA"/>
</dbReference>
<name>A0A6G1FU51_9PEZI</name>
<evidence type="ECO:0000313" key="13">
    <source>
        <dbReference type="EMBL" id="KAF1809304.1"/>
    </source>
</evidence>
<evidence type="ECO:0000256" key="4">
    <source>
        <dbReference type="ARBA" id="ARBA00022723"/>
    </source>
</evidence>
<evidence type="ECO:0000256" key="6">
    <source>
        <dbReference type="ARBA" id="ARBA00023002"/>
    </source>
</evidence>
<dbReference type="GO" id="GO:0006784">
    <property type="term" value="P:heme A biosynthetic process"/>
    <property type="evidence" value="ECO:0007669"/>
    <property type="project" value="InterPro"/>
</dbReference>
<evidence type="ECO:0000313" key="15">
    <source>
        <dbReference type="RefSeq" id="XP_033530935.1"/>
    </source>
</evidence>
<comment type="cofactor">
    <cofactor evidence="1">
        <name>heme b</name>
        <dbReference type="ChEBI" id="CHEBI:60344"/>
    </cofactor>
</comment>
<dbReference type="InterPro" id="IPR003780">
    <property type="entry name" value="COX15/CtaA_fam"/>
</dbReference>
<reference evidence="15" key="3">
    <citation type="submission" date="2025-04" db="UniProtKB">
        <authorList>
            <consortium name="RefSeq"/>
        </authorList>
    </citation>
    <scope>IDENTIFICATION</scope>
    <source>
        <strain evidence="15">CBS 781.70</strain>
    </source>
</reference>
<evidence type="ECO:0000256" key="11">
    <source>
        <dbReference type="ARBA" id="ARBA00048044"/>
    </source>
</evidence>
<keyword evidence="6" id="KW-0560">Oxidoreductase</keyword>
<feature type="transmembrane region" description="Helical" evidence="12">
    <location>
        <begin position="95"/>
        <end position="115"/>
    </location>
</feature>
<feature type="transmembrane region" description="Helical" evidence="12">
    <location>
        <begin position="378"/>
        <end position="394"/>
    </location>
</feature>
<dbReference type="GeneID" id="54418307"/>
<dbReference type="Pfam" id="PF02628">
    <property type="entry name" value="COX15-CtaA"/>
    <property type="match status" value="1"/>
</dbReference>
<comment type="pathway">
    <text evidence="10">Porphyrin-containing compound metabolism; heme A biosynthesis; heme A from heme O: step 1/1.</text>
</comment>
<keyword evidence="7" id="KW-0408">Iron</keyword>
<keyword evidence="9 12" id="KW-0472">Membrane</keyword>
<evidence type="ECO:0000256" key="10">
    <source>
        <dbReference type="ARBA" id="ARBA00044501"/>
    </source>
</evidence>
<protein>
    <submittedName>
        <fullName evidence="13 15">Cytochrome oxidase assembly protein</fullName>
    </submittedName>
</protein>
<reference evidence="15" key="2">
    <citation type="submission" date="2020-04" db="EMBL/GenBank/DDBJ databases">
        <authorList>
            <consortium name="NCBI Genome Project"/>
        </authorList>
    </citation>
    <scope>NUCLEOTIDE SEQUENCE</scope>
    <source>
        <strain evidence="15">CBS 781.70</strain>
    </source>
</reference>
<feature type="transmembrane region" description="Helical" evidence="12">
    <location>
        <begin position="248"/>
        <end position="272"/>
    </location>
</feature>
<comment type="catalytic activity">
    <reaction evidence="11">
        <text>Fe(II)-heme o + 2 A + H2O = Fe(II)-heme a + 2 AH2</text>
        <dbReference type="Rhea" id="RHEA:63388"/>
        <dbReference type="ChEBI" id="CHEBI:13193"/>
        <dbReference type="ChEBI" id="CHEBI:15377"/>
        <dbReference type="ChEBI" id="CHEBI:17499"/>
        <dbReference type="ChEBI" id="CHEBI:60530"/>
        <dbReference type="ChEBI" id="CHEBI:61715"/>
        <dbReference type="EC" id="1.17.99.9"/>
    </reaction>
    <physiologicalReaction direction="left-to-right" evidence="11">
        <dbReference type="Rhea" id="RHEA:63389"/>
    </physiologicalReaction>
</comment>
<keyword evidence="3 12" id="KW-0812">Transmembrane</keyword>
<dbReference type="GO" id="GO:0005743">
    <property type="term" value="C:mitochondrial inner membrane"/>
    <property type="evidence" value="ECO:0007669"/>
    <property type="project" value="TreeGrafter"/>
</dbReference>
<keyword evidence="14" id="KW-1185">Reference proteome</keyword>
<evidence type="ECO:0000256" key="7">
    <source>
        <dbReference type="ARBA" id="ARBA00023004"/>
    </source>
</evidence>
<keyword evidence="4" id="KW-0479">Metal-binding</keyword>